<evidence type="ECO:0000256" key="5">
    <source>
        <dbReference type="ARBA" id="ARBA00022989"/>
    </source>
</evidence>
<dbReference type="GeneID" id="89975961"/>
<evidence type="ECO:0000256" key="1">
    <source>
        <dbReference type="ARBA" id="ARBA00004141"/>
    </source>
</evidence>
<dbReference type="PROSITE" id="PS50850">
    <property type="entry name" value="MFS"/>
    <property type="match status" value="1"/>
</dbReference>
<evidence type="ECO:0000256" key="4">
    <source>
        <dbReference type="ARBA" id="ARBA00022692"/>
    </source>
</evidence>
<dbReference type="Proteomes" id="UP001358417">
    <property type="component" value="Unassembled WGS sequence"/>
</dbReference>
<feature type="transmembrane region" description="Helical" evidence="8">
    <location>
        <begin position="107"/>
        <end position="124"/>
    </location>
</feature>
<organism evidence="10 11">
    <name type="scientific">Exophiala bonariae</name>
    <dbReference type="NCBI Taxonomy" id="1690606"/>
    <lineage>
        <taxon>Eukaryota</taxon>
        <taxon>Fungi</taxon>
        <taxon>Dikarya</taxon>
        <taxon>Ascomycota</taxon>
        <taxon>Pezizomycotina</taxon>
        <taxon>Eurotiomycetes</taxon>
        <taxon>Chaetothyriomycetidae</taxon>
        <taxon>Chaetothyriales</taxon>
        <taxon>Herpotrichiellaceae</taxon>
        <taxon>Exophiala</taxon>
    </lineage>
</organism>
<feature type="transmembrane region" description="Helical" evidence="8">
    <location>
        <begin position="455"/>
        <end position="473"/>
    </location>
</feature>
<dbReference type="AlphaFoldDB" id="A0AAV9NL75"/>
<comment type="subcellular location">
    <subcellularLocation>
        <location evidence="1">Membrane</location>
        <topology evidence="1">Multi-pass membrane protein</topology>
    </subcellularLocation>
</comment>
<evidence type="ECO:0000256" key="7">
    <source>
        <dbReference type="RuleBase" id="RU003346"/>
    </source>
</evidence>
<dbReference type="PANTHER" id="PTHR48022:SF10">
    <property type="entry name" value="MAJOR FACILITATOR SUPERFAMILY (MFS) PROFILE DOMAIN-CONTAINING PROTEIN"/>
    <property type="match status" value="1"/>
</dbReference>
<dbReference type="GO" id="GO:0005351">
    <property type="term" value="F:carbohydrate:proton symporter activity"/>
    <property type="evidence" value="ECO:0007669"/>
    <property type="project" value="TreeGrafter"/>
</dbReference>
<feature type="transmembrane region" description="Helical" evidence="8">
    <location>
        <begin position="165"/>
        <end position="185"/>
    </location>
</feature>
<dbReference type="InterPro" id="IPR036259">
    <property type="entry name" value="MFS_trans_sf"/>
</dbReference>
<evidence type="ECO:0000256" key="8">
    <source>
        <dbReference type="SAM" id="Phobius"/>
    </source>
</evidence>
<name>A0AAV9NL75_9EURO</name>
<dbReference type="InterPro" id="IPR020846">
    <property type="entry name" value="MFS_dom"/>
</dbReference>
<comment type="caution">
    <text evidence="10">The sequence shown here is derived from an EMBL/GenBank/DDBJ whole genome shotgun (WGS) entry which is preliminary data.</text>
</comment>
<gene>
    <name evidence="10" type="ORF">LTR84_007796</name>
</gene>
<protein>
    <recommendedName>
        <fullName evidence="9">Major facilitator superfamily (MFS) profile domain-containing protein</fullName>
    </recommendedName>
</protein>
<evidence type="ECO:0000313" key="11">
    <source>
        <dbReference type="Proteomes" id="UP001358417"/>
    </source>
</evidence>
<keyword evidence="11" id="KW-1185">Reference proteome</keyword>
<evidence type="ECO:0000313" key="10">
    <source>
        <dbReference type="EMBL" id="KAK5061254.1"/>
    </source>
</evidence>
<sequence length="545" mass="60351">MGSAVATTAPSRRKVRETPVKDNWKCIMICFAMSLANCQYGYDTATVAGFQAMVGFLKVYGYKDPKSKIGWNIETVPQQLISSFLQIGTIIGVLLTHLFARYYGRKPAIWAASLVSFVAAGLQVGTENLIGLYFGRLLIGASNGFFITFANIYTAEVSPSHLRGAIVSFFGIWVSMGSMMGAIANQYSKSYTNKLCYQIPLASLFAIPLGLSILMFFVPESPRWLLVHGRSEEAHRALSQLRGDSFAAHPELLEEEFMEMKEGIEREKELATASSFMDMFKGTDRRRTFLCWAVVLSHSSSGISLIVAYGTYFFQMAGVQNPFVATILKSFMGLVGVAIGIYLSYKKLGRRSMMLIGHSTSAVFMAGMGIAQSVAPGTQAAGKAIVGCAFCYHFFYNGFSGAQSYPVANELVSSRLRVVSIGTATAVNMVFAWLTAFTMPYFINPTQLAWGAKIGYVWAGSNAVTFIFLYFFLPEMRNRTLEEIDELFQERVPTRQFAKYQCVSTERAREQVIRNVKLQGEDADDADLAGAEHKTLEVEHRELKV</sequence>
<evidence type="ECO:0000256" key="6">
    <source>
        <dbReference type="ARBA" id="ARBA00023136"/>
    </source>
</evidence>
<comment type="similarity">
    <text evidence="2 7">Belongs to the major facilitator superfamily. Sugar transporter (TC 2.A.1.1) family.</text>
</comment>
<dbReference type="NCBIfam" id="TIGR00879">
    <property type="entry name" value="SP"/>
    <property type="match status" value="1"/>
</dbReference>
<feature type="transmembrane region" description="Helical" evidence="8">
    <location>
        <begin position="80"/>
        <end position="100"/>
    </location>
</feature>
<reference evidence="10 11" key="1">
    <citation type="submission" date="2023-08" db="EMBL/GenBank/DDBJ databases">
        <title>Black Yeasts Isolated from many extreme environments.</title>
        <authorList>
            <person name="Coleine C."/>
            <person name="Stajich J.E."/>
            <person name="Selbmann L."/>
        </authorList>
    </citation>
    <scope>NUCLEOTIDE SEQUENCE [LARGE SCALE GENOMIC DNA]</scope>
    <source>
        <strain evidence="10 11">CCFEE 5792</strain>
    </source>
</reference>
<accession>A0AAV9NL75</accession>
<dbReference type="Pfam" id="PF00083">
    <property type="entry name" value="Sugar_tr"/>
    <property type="match status" value="1"/>
</dbReference>
<keyword evidence="3 7" id="KW-0813">Transport</keyword>
<keyword evidence="5 8" id="KW-1133">Transmembrane helix</keyword>
<feature type="transmembrane region" description="Helical" evidence="8">
    <location>
        <begin position="197"/>
        <end position="218"/>
    </location>
</feature>
<dbReference type="Gene3D" id="1.20.1250.20">
    <property type="entry name" value="MFS general substrate transporter like domains"/>
    <property type="match status" value="1"/>
</dbReference>
<proteinExistence type="inferred from homology"/>
<keyword evidence="4 8" id="KW-0812">Transmembrane</keyword>
<dbReference type="InterPro" id="IPR005829">
    <property type="entry name" value="Sugar_transporter_CS"/>
</dbReference>
<dbReference type="GO" id="GO:0016020">
    <property type="term" value="C:membrane"/>
    <property type="evidence" value="ECO:0007669"/>
    <property type="project" value="UniProtKB-SubCell"/>
</dbReference>
<feature type="transmembrane region" description="Helical" evidence="8">
    <location>
        <begin position="289"/>
        <end position="311"/>
    </location>
</feature>
<feature type="transmembrane region" description="Helical" evidence="8">
    <location>
        <begin position="323"/>
        <end position="343"/>
    </location>
</feature>
<evidence type="ECO:0000256" key="3">
    <source>
        <dbReference type="ARBA" id="ARBA00022448"/>
    </source>
</evidence>
<dbReference type="SUPFAM" id="SSF103473">
    <property type="entry name" value="MFS general substrate transporter"/>
    <property type="match status" value="1"/>
</dbReference>
<evidence type="ECO:0000259" key="9">
    <source>
        <dbReference type="PROSITE" id="PS50850"/>
    </source>
</evidence>
<dbReference type="EMBL" id="JAVRRD010000003">
    <property type="protein sequence ID" value="KAK5061254.1"/>
    <property type="molecule type" value="Genomic_DNA"/>
</dbReference>
<dbReference type="PROSITE" id="PS00217">
    <property type="entry name" value="SUGAR_TRANSPORT_2"/>
    <property type="match status" value="1"/>
</dbReference>
<dbReference type="InterPro" id="IPR003663">
    <property type="entry name" value="Sugar/inositol_transpt"/>
</dbReference>
<dbReference type="PANTHER" id="PTHR48022">
    <property type="entry name" value="PLASTIDIC GLUCOSE TRANSPORTER 4"/>
    <property type="match status" value="1"/>
</dbReference>
<dbReference type="InterPro" id="IPR050360">
    <property type="entry name" value="MFS_Sugar_Transporters"/>
</dbReference>
<feature type="transmembrane region" description="Helical" evidence="8">
    <location>
        <begin position="130"/>
        <end position="153"/>
    </location>
</feature>
<dbReference type="FunFam" id="1.20.1250.20:FF:000078">
    <property type="entry name" value="MFS maltose transporter, putative"/>
    <property type="match status" value="1"/>
</dbReference>
<keyword evidence="6 8" id="KW-0472">Membrane</keyword>
<feature type="domain" description="Major facilitator superfamily (MFS) profile" evidence="9">
    <location>
        <begin position="29"/>
        <end position="477"/>
    </location>
</feature>
<evidence type="ECO:0000256" key="2">
    <source>
        <dbReference type="ARBA" id="ARBA00010992"/>
    </source>
</evidence>
<feature type="transmembrane region" description="Helical" evidence="8">
    <location>
        <begin position="419"/>
        <end position="443"/>
    </location>
</feature>
<dbReference type="InterPro" id="IPR005828">
    <property type="entry name" value="MFS_sugar_transport-like"/>
</dbReference>
<dbReference type="RefSeq" id="XP_064710351.1">
    <property type="nucleotide sequence ID" value="XM_064851348.1"/>
</dbReference>